<proteinExistence type="predicted"/>
<evidence type="ECO:0000313" key="1">
    <source>
        <dbReference type="EMBL" id="EAY30729.1"/>
    </source>
</evidence>
<dbReference type="EMBL" id="AAWS01000005">
    <property type="protein sequence ID" value="EAY30729.1"/>
    <property type="molecule type" value="Genomic_DNA"/>
</dbReference>
<comment type="caution">
    <text evidence="1">The sequence shown here is derived from an EMBL/GenBank/DDBJ whole genome shotgun (WGS) entry which is preliminary data.</text>
</comment>
<organism evidence="1 2">
    <name type="scientific">Microscilla marina ATCC 23134</name>
    <dbReference type="NCBI Taxonomy" id="313606"/>
    <lineage>
        <taxon>Bacteria</taxon>
        <taxon>Pseudomonadati</taxon>
        <taxon>Bacteroidota</taxon>
        <taxon>Cytophagia</taxon>
        <taxon>Cytophagales</taxon>
        <taxon>Microscillaceae</taxon>
        <taxon>Microscilla</taxon>
    </lineage>
</organism>
<reference evidence="1 2" key="1">
    <citation type="submission" date="2007-01" db="EMBL/GenBank/DDBJ databases">
        <authorList>
            <person name="Haygood M."/>
            <person name="Podell S."/>
            <person name="Anderson C."/>
            <person name="Hopkinson B."/>
            <person name="Roe K."/>
            <person name="Barbeau K."/>
            <person name="Gaasterland T."/>
            <person name="Ferriera S."/>
            <person name="Johnson J."/>
            <person name="Kravitz S."/>
            <person name="Beeson K."/>
            <person name="Sutton G."/>
            <person name="Rogers Y.-H."/>
            <person name="Friedman R."/>
            <person name="Frazier M."/>
            <person name="Venter J.C."/>
        </authorList>
    </citation>
    <scope>NUCLEOTIDE SEQUENCE [LARGE SCALE GENOMIC DNA]</scope>
    <source>
        <strain evidence="1 2">ATCC 23134</strain>
    </source>
</reference>
<dbReference type="Proteomes" id="UP000004095">
    <property type="component" value="Unassembled WGS sequence"/>
</dbReference>
<name>A1ZFF5_MICM2</name>
<sequence length="54" mass="6144">MVFKLPTQVSHPKLSIANLLKELNYGLLKKLKLKKQLDKYTKKPVITCGSQAFV</sequence>
<keyword evidence="2" id="KW-1185">Reference proteome</keyword>
<dbReference type="AlphaFoldDB" id="A1ZFF5"/>
<accession>A1ZFF5</accession>
<protein>
    <submittedName>
        <fullName evidence="1">Uncharacterized protein</fullName>
    </submittedName>
</protein>
<evidence type="ECO:0000313" key="2">
    <source>
        <dbReference type="Proteomes" id="UP000004095"/>
    </source>
</evidence>
<gene>
    <name evidence="1" type="ORF">M23134_01053</name>
</gene>